<feature type="compositionally biased region" description="Polar residues" evidence="1">
    <location>
        <begin position="293"/>
        <end position="308"/>
    </location>
</feature>
<feature type="region of interest" description="Disordered" evidence="1">
    <location>
        <begin position="203"/>
        <end position="222"/>
    </location>
</feature>
<feature type="compositionally biased region" description="Polar residues" evidence="1">
    <location>
        <begin position="203"/>
        <end position="217"/>
    </location>
</feature>
<keyword evidence="3" id="KW-1185">Reference proteome</keyword>
<dbReference type="EMBL" id="LCTW02000055">
    <property type="protein sequence ID" value="KXX80593.1"/>
    <property type="molecule type" value="Genomic_DNA"/>
</dbReference>
<evidence type="ECO:0000313" key="3">
    <source>
        <dbReference type="Proteomes" id="UP000078237"/>
    </source>
</evidence>
<accession>A0A175WAF7</accession>
<feature type="region of interest" description="Disordered" evidence="1">
    <location>
        <begin position="516"/>
        <end position="539"/>
    </location>
</feature>
<gene>
    <name evidence="2" type="ORF">MMYC01_202683</name>
</gene>
<feature type="compositionally biased region" description="Polar residues" evidence="1">
    <location>
        <begin position="340"/>
        <end position="349"/>
    </location>
</feature>
<protein>
    <submittedName>
        <fullName evidence="2">Uncharacterized protein</fullName>
    </submittedName>
</protein>
<dbReference type="Proteomes" id="UP000078237">
    <property type="component" value="Unassembled WGS sequence"/>
</dbReference>
<feature type="region of interest" description="Disordered" evidence="1">
    <location>
        <begin position="290"/>
        <end position="314"/>
    </location>
</feature>
<feature type="compositionally biased region" description="Low complexity" evidence="1">
    <location>
        <begin position="355"/>
        <end position="365"/>
    </location>
</feature>
<feature type="region of interest" description="Disordered" evidence="1">
    <location>
        <begin position="331"/>
        <end position="365"/>
    </location>
</feature>
<dbReference type="AlphaFoldDB" id="A0A175WAF7"/>
<name>A0A175WAF7_9PEZI</name>
<comment type="caution">
    <text evidence="2">The sequence shown here is derived from an EMBL/GenBank/DDBJ whole genome shotgun (WGS) entry which is preliminary data.</text>
</comment>
<evidence type="ECO:0000313" key="2">
    <source>
        <dbReference type="EMBL" id="KXX80593.1"/>
    </source>
</evidence>
<reference evidence="2 3" key="1">
    <citation type="journal article" date="2016" name="Genome Announc.">
        <title>Genome Sequence of Madurella mycetomatis mm55, Isolated from a Human Mycetoma Case in Sudan.</title>
        <authorList>
            <person name="Smit S."/>
            <person name="Derks M.F."/>
            <person name="Bervoets S."/>
            <person name="Fahal A."/>
            <person name="van Leeuwen W."/>
            <person name="van Belkum A."/>
            <person name="van de Sande W.W."/>
        </authorList>
    </citation>
    <scope>NUCLEOTIDE SEQUENCE [LARGE SCALE GENOMIC DNA]</scope>
    <source>
        <strain evidence="3">mm55</strain>
    </source>
</reference>
<dbReference type="OrthoDB" id="5240423at2759"/>
<evidence type="ECO:0000256" key="1">
    <source>
        <dbReference type="SAM" id="MobiDB-lite"/>
    </source>
</evidence>
<sequence length="557" mass="60517">MEVAIAVGSLRAAYQLLIFGIKVDQVPDAVRRCIELVRTCHYDLEDLIRLRNQSLPLLESKPAVLNRINTIVERARTSLLEVARLVEKLRPEAHEGNTPFTSRLEWLFVSSRDFKSQEPLISRQHNSVIAELNFLRQLILLAPLVDGLKPGGEAAARTETSRPTVAWENVPLLDEMLGGSRQIACTPGGPSTESLASVRSSTSQTSFIGTPSVSTTELPPPPYAQPTPNFTNRSWSSPGTVPGPLVYHASVPDVQKPSIFSTGQTAVVSDREPTLASRGVPFLFGDLQPFPKQDSNSVGGQETRQQEPSGTWKKTTTTFDSTGAAFLFGDGELPPRPLTPNWNTVGGQQNRRDSNISSRIPSSSSNNFYLDGANLQLQRPTSLLSHQMAARPFSTIPQDLIHWQDGVERPRSSSSIQLPELPTHNALSWNPPEEMPAELPPSAKCSVASKPSCGDDNITTRLTLDTPSFQDPKAGPAYATLREHWKPEFLTGQLGANRRELNTAWGAVRTDGAGGSLGVQSVSSGQAAGPFPNDRNRHPGIAELSAVVFPPDPSELE</sequence>
<proteinExistence type="predicted"/>
<feature type="compositionally biased region" description="Low complexity" evidence="1">
    <location>
        <begin position="518"/>
        <end position="527"/>
    </location>
</feature>
<organism evidence="2 3">
    <name type="scientific">Madurella mycetomatis</name>
    <dbReference type="NCBI Taxonomy" id="100816"/>
    <lineage>
        <taxon>Eukaryota</taxon>
        <taxon>Fungi</taxon>
        <taxon>Dikarya</taxon>
        <taxon>Ascomycota</taxon>
        <taxon>Pezizomycotina</taxon>
        <taxon>Sordariomycetes</taxon>
        <taxon>Sordariomycetidae</taxon>
        <taxon>Sordariales</taxon>
        <taxon>Sordariales incertae sedis</taxon>
        <taxon>Madurella</taxon>
    </lineage>
</organism>
<dbReference type="VEuPathDB" id="FungiDB:MMYC01_202683"/>